<dbReference type="EMBL" id="FUWZ01000002">
    <property type="protein sequence ID" value="SKA06589.1"/>
    <property type="molecule type" value="Genomic_DNA"/>
</dbReference>
<dbReference type="Pfam" id="PF21983">
    <property type="entry name" value="NikA-like"/>
    <property type="match status" value="1"/>
</dbReference>
<keyword evidence="2" id="KW-1185">Reference proteome</keyword>
<dbReference type="OrthoDB" id="3268254at2"/>
<gene>
    <name evidence="1" type="ORF">SAMN04488128_102564</name>
</gene>
<name>A0A1T4QS31_9BACT</name>
<dbReference type="AlphaFoldDB" id="A0A1T4QS31"/>
<dbReference type="Proteomes" id="UP000190367">
    <property type="component" value="Unassembled WGS sequence"/>
</dbReference>
<dbReference type="STRING" id="634771.SAMN04488128_102564"/>
<dbReference type="InterPro" id="IPR053842">
    <property type="entry name" value="NikA-like"/>
</dbReference>
<evidence type="ECO:0000313" key="2">
    <source>
        <dbReference type="Proteomes" id="UP000190367"/>
    </source>
</evidence>
<evidence type="ECO:0008006" key="3">
    <source>
        <dbReference type="Google" id="ProtNLM"/>
    </source>
</evidence>
<sequence length="126" mass="14226">MEQQNAQTKNKGGRPKKAVKKDQLLAVKCSLYERRIIEGRAKSVNLSVSEYLREISMTGKIDRREKALPKEVLELTGTLNHTAANLNQIAKKRNGMEELSPLERANLKVQSGELKTLASKIKSYFQ</sequence>
<organism evidence="1 2">
    <name type="scientific">Chitinophaga eiseniae</name>
    <dbReference type="NCBI Taxonomy" id="634771"/>
    <lineage>
        <taxon>Bacteria</taxon>
        <taxon>Pseudomonadati</taxon>
        <taxon>Bacteroidota</taxon>
        <taxon>Chitinophagia</taxon>
        <taxon>Chitinophagales</taxon>
        <taxon>Chitinophagaceae</taxon>
        <taxon>Chitinophaga</taxon>
    </lineage>
</organism>
<reference evidence="2" key="1">
    <citation type="submission" date="2017-02" db="EMBL/GenBank/DDBJ databases">
        <authorList>
            <person name="Varghese N."/>
            <person name="Submissions S."/>
        </authorList>
    </citation>
    <scope>NUCLEOTIDE SEQUENCE [LARGE SCALE GENOMIC DNA]</scope>
    <source>
        <strain evidence="2">DSM 22224</strain>
    </source>
</reference>
<protein>
    <recommendedName>
        <fullName evidence="3">Mobilisation protein (MobC)</fullName>
    </recommendedName>
</protein>
<accession>A0A1T4QS31</accession>
<proteinExistence type="predicted"/>
<evidence type="ECO:0000313" key="1">
    <source>
        <dbReference type="EMBL" id="SKA06589.1"/>
    </source>
</evidence>